<feature type="domain" description="N-acetyltransferase" evidence="3">
    <location>
        <begin position="137"/>
        <end position="273"/>
    </location>
</feature>
<keyword evidence="5" id="KW-1185">Reference proteome</keyword>
<dbReference type="Proteomes" id="UP001296967">
    <property type="component" value="Unassembled WGS sequence"/>
</dbReference>
<dbReference type="CDD" id="cd04301">
    <property type="entry name" value="NAT_SF"/>
    <property type="match status" value="1"/>
</dbReference>
<name>A0AAJ0UE12_HALSE</name>
<dbReference type="AlphaFoldDB" id="A0AAJ0UE12"/>
<keyword evidence="1" id="KW-0808">Transferase</keyword>
<gene>
    <name evidence="4" type="ORF">CCR82_03960</name>
</gene>
<protein>
    <recommendedName>
        <fullName evidence="3">N-acetyltransferase domain-containing protein</fullName>
    </recommendedName>
</protein>
<keyword evidence="2" id="KW-0012">Acyltransferase</keyword>
<dbReference type="Pfam" id="PF00583">
    <property type="entry name" value="Acetyltransf_1"/>
    <property type="match status" value="1"/>
</dbReference>
<dbReference type="GO" id="GO:0016747">
    <property type="term" value="F:acyltransferase activity, transferring groups other than amino-acyl groups"/>
    <property type="evidence" value="ECO:0007669"/>
    <property type="project" value="InterPro"/>
</dbReference>
<evidence type="ECO:0000313" key="4">
    <source>
        <dbReference type="EMBL" id="MBK5929709.1"/>
    </source>
</evidence>
<proteinExistence type="predicted"/>
<evidence type="ECO:0000313" key="5">
    <source>
        <dbReference type="Proteomes" id="UP001296967"/>
    </source>
</evidence>
<dbReference type="PANTHER" id="PTHR43877">
    <property type="entry name" value="AMINOALKYLPHOSPHONATE N-ACETYLTRANSFERASE-RELATED-RELATED"/>
    <property type="match status" value="1"/>
</dbReference>
<comment type="caution">
    <text evidence="4">The sequence shown here is derived from an EMBL/GenBank/DDBJ whole genome shotgun (WGS) entry which is preliminary data.</text>
</comment>
<organism evidence="4 5">
    <name type="scientific">Halochromatium salexigens</name>
    <name type="common">Chromatium salexigens</name>
    <dbReference type="NCBI Taxonomy" id="49447"/>
    <lineage>
        <taxon>Bacteria</taxon>
        <taxon>Pseudomonadati</taxon>
        <taxon>Pseudomonadota</taxon>
        <taxon>Gammaproteobacteria</taxon>
        <taxon>Chromatiales</taxon>
        <taxon>Chromatiaceae</taxon>
        <taxon>Halochromatium</taxon>
    </lineage>
</organism>
<evidence type="ECO:0000256" key="1">
    <source>
        <dbReference type="ARBA" id="ARBA00022679"/>
    </source>
</evidence>
<dbReference type="EMBL" id="NHSF01000021">
    <property type="protein sequence ID" value="MBK5929709.1"/>
    <property type="molecule type" value="Genomic_DNA"/>
</dbReference>
<dbReference type="InterPro" id="IPR050832">
    <property type="entry name" value="Bact_Acetyltransf"/>
</dbReference>
<reference evidence="4" key="1">
    <citation type="submission" date="2017-05" db="EMBL/GenBank/DDBJ databases">
        <authorList>
            <person name="Imhoff J.F."/>
            <person name="Rahn T."/>
            <person name="Kuenzel S."/>
            <person name="Neulinger S.C."/>
        </authorList>
    </citation>
    <scope>NUCLEOTIDE SEQUENCE</scope>
    <source>
        <strain evidence="4">DSM 4395</strain>
    </source>
</reference>
<dbReference type="Gene3D" id="3.40.630.30">
    <property type="match status" value="1"/>
</dbReference>
<dbReference type="SUPFAM" id="SSF55729">
    <property type="entry name" value="Acyl-CoA N-acyltransferases (Nat)"/>
    <property type="match status" value="1"/>
</dbReference>
<dbReference type="InterPro" id="IPR000182">
    <property type="entry name" value="GNAT_dom"/>
</dbReference>
<accession>A0AAJ0UE12</accession>
<evidence type="ECO:0000259" key="3">
    <source>
        <dbReference type="PROSITE" id="PS51186"/>
    </source>
</evidence>
<dbReference type="PANTHER" id="PTHR43877:SF1">
    <property type="entry name" value="ACETYLTRANSFERASE"/>
    <property type="match status" value="1"/>
</dbReference>
<dbReference type="PROSITE" id="PS51186">
    <property type="entry name" value="GNAT"/>
    <property type="match status" value="1"/>
</dbReference>
<evidence type="ECO:0000256" key="2">
    <source>
        <dbReference type="ARBA" id="ARBA00023315"/>
    </source>
</evidence>
<sequence>MAAAIDACAGQPEAAWSGLLIAARETAPSAAVWVQPQPGRTARLWPPRSHSPWTPTLLRGALHWAEAQGLRIVQAVIDSTDEQAAVQLRENGFPRLVDLLYLAAPSNPKQRQARLASAPSPGVRFESIGDLPSPRLVSLMTQIEDSSLDCPELHGVLSPPQAIEGFRQQGQYAPQHWCILRHQEQDAGVLLLAPHPQTPCWELMYMGVLPAWRGQGLGRELVAEALRRTLSGGAERLLLSVDTRNHPARELYEQVGFSPYAWRSLYAWIAKEP</sequence>
<dbReference type="InterPro" id="IPR016181">
    <property type="entry name" value="Acyl_CoA_acyltransferase"/>
</dbReference>
<reference evidence="4" key="2">
    <citation type="journal article" date="2020" name="Microorganisms">
        <title>Osmotic Adaptation and Compatible Solute Biosynthesis of Phototrophic Bacteria as Revealed from Genome Analyses.</title>
        <authorList>
            <person name="Imhoff J.F."/>
            <person name="Rahn T."/>
            <person name="Kunzel S."/>
            <person name="Keller A."/>
            <person name="Neulinger S.C."/>
        </authorList>
    </citation>
    <scope>NUCLEOTIDE SEQUENCE</scope>
    <source>
        <strain evidence="4">DSM 4395</strain>
    </source>
</reference>